<dbReference type="InterPro" id="IPR013783">
    <property type="entry name" value="Ig-like_fold"/>
</dbReference>
<dbReference type="Pfam" id="PF07686">
    <property type="entry name" value="V-set"/>
    <property type="match status" value="1"/>
</dbReference>
<evidence type="ECO:0000256" key="3">
    <source>
        <dbReference type="ARBA" id="ARBA00022692"/>
    </source>
</evidence>
<comment type="caution">
    <text evidence="9">The sequence shown here is derived from an EMBL/GenBank/DDBJ whole genome shotgun (WGS) entry which is preliminary data.</text>
</comment>
<proteinExistence type="inferred from homology"/>
<name>A0A9D3RKA8_ANGAN</name>
<dbReference type="Gene3D" id="2.60.40.10">
    <property type="entry name" value="Immunoglobulins"/>
    <property type="match status" value="1"/>
</dbReference>
<dbReference type="GO" id="GO:0016020">
    <property type="term" value="C:membrane"/>
    <property type="evidence" value="ECO:0007669"/>
    <property type="project" value="UniProtKB-SubCell"/>
</dbReference>
<dbReference type="InterPro" id="IPR003599">
    <property type="entry name" value="Ig_sub"/>
</dbReference>
<dbReference type="InterPro" id="IPR036179">
    <property type="entry name" value="Ig-like_dom_sf"/>
</dbReference>
<feature type="non-terminal residue" evidence="9">
    <location>
        <position position="1"/>
    </location>
</feature>
<dbReference type="EMBL" id="JAFIRN010000016">
    <property type="protein sequence ID" value="KAG5833265.1"/>
    <property type="molecule type" value="Genomic_DNA"/>
</dbReference>
<dbReference type="SMART" id="SM00409">
    <property type="entry name" value="IG"/>
    <property type="match status" value="1"/>
</dbReference>
<evidence type="ECO:0000313" key="10">
    <source>
        <dbReference type="Proteomes" id="UP001044222"/>
    </source>
</evidence>
<comment type="similarity">
    <text evidence="2">Belongs to the CD200R family.</text>
</comment>
<keyword evidence="4" id="KW-1133">Transmembrane helix</keyword>
<keyword evidence="7" id="KW-0325">Glycoprotein</keyword>
<dbReference type="PANTHER" id="PTHR21462:SF2">
    <property type="entry name" value="CELL SURFACE GLYCOPROTEIN CD200 RECEPTOR 2"/>
    <property type="match status" value="1"/>
</dbReference>
<keyword evidence="5" id="KW-0472">Membrane</keyword>
<dbReference type="InterPro" id="IPR007110">
    <property type="entry name" value="Ig-like_dom"/>
</dbReference>
<protein>
    <recommendedName>
        <fullName evidence="8">Ig-like domain-containing protein</fullName>
    </recommendedName>
</protein>
<dbReference type="InterPro" id="IPR040012">
    <property type="entry name" value="CD200R"/>
</dbReference>
<evidence type="ECO:0000256" key="6">
    <source>
        <dbReference type="ARBA" id="ARBA00023157"/>
    </source>
</evidence>
<evidence type="ECO:0000256" key="7">
    <source>
        <dbReference type="ARBA" id="ARBA00023180"/>
    </source>
</evidence>
<comment type="subcellular location">
    <subcellularLocation>
        <location evidence="1">Membrane</location>
        <topology evidence="1">Single-pass membrane protein</topology>
    </subcellularLocation>
</comment>
<evidence type="ECO:0000256" key="4">
    <source>
        <dbReference type="ARBA" id="ARBA00022989"/>
    </source>
</evidence>
<dbReference type="Proteomes" id="UP001044222">
    <property type="component" value="Chromosome 16"/>
</dbReference>
<sequence length="196" mass="21498">RTDSAPLRAEAEGLPFTALDARESTVSAAEDMMATCSFSFFLWIFVHLGLPSLSTTGRVDKEVTVTHGSSVRLTCSMKPWRPATTVIWKVELKTGGKCTIGNSTTSRFVDTCQDGKTLGDTAEGVPYLHIPDFRLSDEGIYLCSAVFKDGIVELKTRVTIMENEDTTVQETHYTTSTAPQSLPTQMFCIKEMKPGT</sequence>
<dbReference type="GO" id="GO:0150077">
    <property type="term" value="P:regulation of neuroinflammatory response"/>
    <property type="evidence" value="ECO:0007669"/>
    <property type="project" value="InterPro"/>
</dbReference>
<evidence type="ECO:0000256" key="1">
    <source>
        <dbReference type="ARBA" id="ARBA00004167"/>
    </source>
</evidence>
<dbReference type="PANTHER" id="PTHR21462">
    <property type="entry name" value="CELL SURFACE GLYCOPROTEIN OX2 RECEPTOR PRECURSOR"/>
    <property type="match status" value="1"/>
</dbReference>
<gene>
    <name evidence="9" type="ORF">ANANG_G00274100</name>
</gene>
<keyword evidence="6" id="KW-1015">Disulfide bond</keyword>
<accession>A0A9D3RKA8</accession>
<organism evidence="9 10">
    <name type="scientific">Anguilla anguilla</name>
    <name type="common">European freshwater eel</name>
    <name type="synonym">Muraena anguilla</name>
    <dbReference type="NCBI Taxonomy" id="7936"/>
    <lineage>
        <taxon>Eukaryota</taxon>
        <taxon>Metazoa</taxon>
        <taxon>Chordata</taxon>
        <taxon>Craniata</taxon>
        <taxon>Vertebrata</taxon>
        <taxon>Euteleostomi</taxon>
        <taxon>Actinopterygii</taxon>
        <taxon>Neopterygii</taxon>
        <taxon>Teleostei</taxon>
        <taxon>Anguilliformes</taxon>
        <taxon>Anguillidae</taxon>
        <taxon>Anguilla</taxon>
    </lineage>
</organism>
<dbReference type="GO" id="GO:0038023">
    <property type="term" value="F:signaling receptor activity"/>
    <property type="evidence" value="ECO:0007669"/>
    <property type="project" value="InterPro"/>
</dbReference>
<evidence type="ECO:0000256" key="5">
    <source>
        <dbReference type="ARBA" id="ARBA00023136"/>
    </source>
</evidence>
<evidence type="ECO:0000256" key="2">
    <source>
        <dbReference type="ARBA" id="ARBA00008215"/>
    </source>
</evidence>
<feature type="domain" description="Ig-like" evidence="8">
    <location>
        <begin position="51"/>
        <end position="159"/>
    </location>
</feature>
<evidence type="ECO:0000259" key="8">
    <source>
        <dbReference type="PROSITE" id="PS50835"/>
    </source>
</evidence>
<keyword evidence="10" id="KW-1185">Reference proteome</keyword>
<dbReference type="InterPro" id="IPR013106">
    <property type="entry name" value="Ig_V-set"/>
</dbReference>
<evidence type="ECO:0000313" key="9">
    <source>
        <dbReference type="EMBL" id="KAG5833265.1"/>
    </source>
</evidence>
<dbReference type="GO" id="GO:0009986">
    <property type="term" value="C:cell surface"/>
    <property type="evidence" value="ECO:0007669"/>
    <property type="project" value="UniProtKB-ARBA"/>
</dbReference>
<dbReference type="AlphaFoldDB" id="A0A9D3RKA8"/>
<dbReference type="SUPFAM" id="SSF48726">
    <property type="entry name" value="Immunoglobulin"/>
    <property type="match status" value="1"/>
</dbReference>
<reference evidence="9" key="1">
    <citation type="submission" date="2021-01" db="EMBL/GenBank/DDBJ databases">
        <title>A chromosome-scale assembly of European eel, Anguilla anguilla.</title>
        <authorList>
            <person name="Henkel C."/>
            <person name="Jong-Raadsen S.A."/>
            <person name="Dufour S."/>
            <person name="Weltzien F.-A."/>
            <person name="Palstra A.P."/>
            <person name="Pelster B."/>
            <person name="Spaink H.P."/>
            <person name="Van Den Thillart G.E."/>
            <person name="Jansen H."/>
            <person name="Zahm M."/>
            <person name="Klopp C."/>
            <person name="Cedric C."/>
            <person name="Louis A."/>
            <person name="Berthelot C."/>
            <person name="Parey E."/>
            <person name="Roest Crollius H."/>
            <person name="Montfort J."/>
            <person name="Robinson-Rechavi M."/>
            <person name="Bucao C."/>
            <person name="Bouchez O."/>
            <person name="Gislard M."/>
            <person name="Lluch J."/>
            <person name="Milhes M."/>
            <person name="Lampietro C."/>
            <person name="Lopez Roques C."/>
            <person name="Donnadieu C."/>
            <person name="Braasch I."/>
            <person name="Desvignes T."/>
            <person name="Postlethwait J."/>
            <person name="Bobe J."/>
            <person name="Guiguen Y."/>
            <person name="Dirks R."/>
        </authorList>
    </citation>
    <scope>NUCLEOTIDE SEQUENCE</scope>
    <source>
        <strain evidence="9">Tag_6206</strain>
        <tissue evidence="9">Liver</tissue>
    </source>
</reference>
<keyword evidence="3" id="KW-0812">Transmembrane</keyword>
<dbReference type="PROSITE" id="PS50835">
    <property type="entry name" value="IG_LIKE"/>
    <property type="match status" value="1"/>
</dbReference>